<dbReference type="PANTHER" id="PTHR21683:SF3">
    <property type="entry name" value="CILIA AND FLAGELLA ASSOCIATED PROTEIN 100"/>
    <property type="match status" value="1"/>
</dbReference>
<sequence>MEEGMQMLRLIPQEFVKATEKAREKERREKAREDNMAALAAAMEERRIRSLERSKAPIFKRIGKPPMPRSFLPKKKKKGGGDKTGGGDDAELAEFLARDY</sequence>
<comment type="caution">
    <text evidence="2">The sequence shown here is derived from an EMBL/GenBank/DDBJ whole genome shotgun (WGS) entry which is preliminary data.</text>
</comment>
<evidence type="ECO:0000313" key="2">
    <source>
        <dbReference type="EMBL" id="KAG0565650.1"/>
    </source>
</evidence>
<name>A0A8T0H2U7_CERPU</name>
<feature type="region of interest" description="Disordered" evidence="1">
    <location>
        <begin position="56"/>
        <end position="90"/>
    </location>
</feature>
<dbReference type="InterPro" id="IPR051147">
    <property type="entry name" value="CFAP_domain-containing"/>
</dbReference>
<reference evidence="2" key="1">
    <citation type="submission" date="2020-06" db="EMBL/GenBank/DDBJ databases">
        <title>WGS assembly of Ceratodon purpureus strain R40.</title>
        <authorList>
            <person name="Carey S.B."/>
            <person name="Jenkins J."/>
            <person name="Shu S."/>
            <person name="Lovell J.T."/>
            <person name="Sreedasyam A."/>
            <person name="Maumus F."/>
            <person name="Tiley G.P."/>
            <person name="Fernandez-Pozo N."/>
            <person name="Barry K."/>
            <person name="Chen C."/>
            <person name="Wang M."/>
            <person name="Lipzen A."/>
            <person name="Daum C."/>
            <person name="Saski C.A."/>
            <person name="Payton A.C."/>
            <person name="Mcbreen J.C."/>
            <person name="Conrad R.E."/>
            <person name="Kollar L.M."/>
            <person name="Olsson S."/>
            <person name="Huttunen S."/>
            <person name="Landis J.B."/>
            <person name="Wickett N.J."/>
            <person name="Johnson M.G."/>
            <person name="Rensing S.A."/>
            <person name="Grimwood J."/>
            <person name="Schmutz J."/>
            <person name="Mcdaniel S.F."/>
        </authorList>
    </citation>
    <scope>NUCLEOTIDE SEQUENCE</scope>
    <source>
        <strain evidence="2">R40</strain>
    </source>
</reference>
<dbReference type="PANTHER" id="PTHR21683">
    <property type="entry name" value="COILED-COIL DOMAIN-CONTAINING PROTEIN 42 LIKE-2-LIKE-RELATED"/>
    <property type="match status" value="1"/>
</dbReference>
<dbReference type="EMBL" id="CM026428">
    <property type="protein sequence ID" value="KAG0565650.1"/>
    <property type="molecule type" value="Genomic_DNA"/>
</dbReference>
<accession>A0A8T0H2U7</accession>
<evidence type="ECO:0000256" key="1">
    <source>
        <dbReference type="SAM" id="MobiDB-lite"/>
    </source>
</evidence>
<evidence type="ECO:0000313" key="3">
    <source>
        <dbReference type="Proteomes" id="UP000822688"/>
    </source>
</evidence>
<proteinExistence type="predicted"/>
<gene>
    <name evidence="2" type="ORF">KC19_7G004200</name>
</gene>
<protein>
    <submittedName>
        <fullName evidence="2">Uncharacterized protein</fullName>
    </submittedName>
</protein>
<organism evidence="2 3">
    <name type="scientific">Ceratodon purpureus</name>
    <name type="common">Fire moss</name>
    <name type="synonym">Dicranum purpureum</name>
    <dbReference type="NCBI Taxonomy" id="3225"/>
    <lineage>
        <taxon>Eukaryota</taxon>
        <taxon>Viridiplantae</taxon>
        <taxon>Streptophyta</taxon>
        <taxon>Embryophyta</taxon>
        <taxon>Bryophyta</taxon>
        <taxon>Bryophytina</taxon>
        <taxon>Bryopsida</taxon>
        <taxon>Dicranidae</taxon>
        <taxon>Pseudoditrichales</taxon>
        <taxon>Ditrichaceae</taxon>
        <taxon>Ceratodon</taxon>
    </lineage>
</organism>
<keyword evidence="3" id="KW-1185">Reference proteome</keyword>
<dbReference type="Proteomes" id="UP000822688">
    <property type="component" value="Chromosome 7"/>
</dbReference>
<dbReference type="AlphaFoldDB" id="A0A8T0H2U7"/>